<evidence type="ECO:0000259" key="4">
    <source>
        <dbReference type="Pfam" id="PF20147"/>
    </source>
</evidence>
<organism evidence="5 6">
    <name type="scientific">Phytophthora oleae</name>
    <dbReference type="NCBI Taxonomy" id="2107226"/>
    <lineage>
        <taxon>Eukaryota</taxon>
        <taxon>Sar</taxon>
        <taxon>Stramenopiles</taxon>
        <taxon>Oomycota</taxon>
        <taxon>Peronosporomycetes</taxon>
        <taxon>Peronosporales</taxon>
        <taxon>Peronosporaceae</taxon>
        <taxon>Phytophthora</taxon>
    </lineage>
</organism>
<evidence type="ECO:0000256" key="2">
    <source>
        <dbReference type="ARBA" id="ARBA00004613"/>
    </source>
</evidence>
<dbReference type="GO" id="GO:0043657">
    <property type="term" value="C:host cell"/>
    <property type="evidence" value="ECO:0007669"/>
    <property type="project" value="UniProtKB-SubCell"/>
</dbReference>
<evidence type="ECO:0000313" key="6">
    <source>
        <dbReference type="Proteomes" id="UP001632037"/>
    </source>
</evidence>
<keyword evidence="6" id="KW-1185">Reference proteome</keyword>
<sequence>MYAFSADESQLFLAKKKSGQWLNADEAPTVRDVSKSFKPMMTTLYVKNRENFGENFQSGEGQVHVLVVVPEWTGGSTILQQVNNVVW</sequence>
<feature type="domain" description="Crinkler effector protein N-terminal" evidence="4">
    <location>
        <begin position="5"/>
        <end position="68"/>
    </location>
</feature>
<comment type="caution">
    <text evidence="5">The sequence shown here is derived from an EMBL/GenBank/DDBJ whole genome shotgun (WGS) entry which is preliminary data.</text>
</comment>
<evidence type="ECO:0000313" key="5">
    <source>
        <dbReference type="EMBL" id="KAL3657036.1"/>
    </source>
</evidence>
<comment type="subcellular location">
    <subcellularLocation>
        <location evidence="1">Host cell</location>
    </subcellularLocation>
    <subcellularLocation>
        <location evidence="2">Secreted</location>
    </subcellularLocation>
</comment>
<proteinExistence type="predicted"/>
<dbReference type="Pfam" id="PF20147">
    <property type="entry name" value="Crinkler"/>
    <property type="match status" value="1"/>
</dbReference>
<dbReference type="GO" id="GO:0005576">
    <property type="term" value="C:extracellular region"/>
    <property type="evidence" value="ECO:0007669"/>
    <property type="project" value="UniProtKB-SubCell"/>
</dbReference>
<keyword evidence="3" id="KW-0964">Secreted</keyword>
<reference evidence="5 6" key="1">
    <citation type="submission" date="2024-09" db="EMBL/GenBank/DDBJ databases">
        <title>Genome sequencing and assembly of Phytophthora oleae, isolate VK10A, causative agent of rot of olive drupes.</title>
        <authorList>
            <person name="Conti Taguali S."/>
            <person name="Riolo M."/>
            <person name="La Spada F."/>
            <person name="Cacciola S.O."/>
            <person name="Dionisio G."/>
        </authorList>
    </citation>
    <scope>NUCLEOTIDE SEQUENCE [LARGE SCALE GENOMIC DNA]</scope>
    <source>
        <strain evidence="5 6">VK10A</strain>
    </source>
</reference>
<dbReference type="InterPro" id="IPR045379">
    <property type="entry name" value="Crinkler_N"/>
</dbReference>
<name>A0ABD3ERT4_9STRA</name>
<evidence type="ECO:0000256" key="1">
    <source>
        <dbReference type="ARBA" id="ARBA00004340"/>
    </source>
</evidence>
<evidence type="ECO:0000256" key="3">
    <source>
        <dbReference type="ARBA" id="ARBA00022525"/>
    </source>
</evidence>
<accession>A0ABD3ERT4</accession>
<dbReference type="Proteomes" id="UP001632037">
    <property type="component" value="Unassembled WGS sequence"/>
</dbReference>
<dbReference type="AlphaFoldDB" id="A0ABD3ERT4"/>
<protein>
    <recommendedName>
        <fullName evidence="4">Crinkler effector protein N-terminal domain-containing protein</fullName>
    </recommendedName>
</protein>
<gene>
    <name evidence="5" type="ORF">V7S43_018084</name>
</gene>
<dbReference type="EMBL" id="JBIMZQ010000070">
    <property type="protein sequence ID" value="KAL3657036.1"/>
    <property type="molecule type" value="Genomic_DNA"/>
</dbReference>